<dbReference type="PANTHER" id="PTHR43385:SF1">
    <property type="entry name" value="RIBOFLAVIN TRANSPORTER RIBJ"/>
    <property type="match status" value="1"/>
</dbReference>
<dbReference type="OrthoDB" id="289951at2759"/>
<dbReference type="RefSeq" id="XP_001011284.2">
    <property type="nucleotide sequence ID" value="XM_001011284.2"/>
</dbReference>
<feature type="transmembrane region" description="Helical" evidence="6">
    <location>
        <begin position="430"/>
        <end position="452"/>
    </location>
</feature>
<organism evidence="7 8">
    <name type="scientific">Tetrahymena thermophila (strain SB210)</name>
    <dbReference type="NCBI Taxonomy" id="312017"/>
    <lineage>
        <taxon>Eukaryota</taxon>
        <taxon>Sar</taxon>
        <taxon>Alveolata</taxon>
        <taxon>Ciliophora</taxon>
        <taxon>Intramacronucleata</taxon>
        <taxon>Oligohymenophorea</taxon>
        <taxon>Hymenostomatida</taxon>
        <taxon>Tetrahymenina</taxon>
        <taxon>Tetrahymenidae</taxon>
        <taxon>Tetrahymena</taxon>
    </lineage>
</organism>
<dbReference type="Proteomes" id="UP000009168">
    <property type="component" value="Unassembled WGS sequence"/>
</dbReference>
<keyword evidence="4 6" id="KW-1133">Transmembrane helix</keyword>
<proteinExistence type="predicted"/>
<evidence type="ECO:0000256" key="6">
    <source>
        <dbReference type="SAM" id="Phobius"/>
    </source>
</evidence>
<keyword evidence="8" id="KW-1185">Reference proteome</keyword>
<feature type="transmembrane region" description="Helical" evidence="6">
    <location>
        <begin position="405"/>
        <end position="424"/>
    </location>
</feature>
<accession>I7M0W0</accession>
<reference evidence="8" key="1">
    <citation type="journal article" date="2006" name="PLoS Biol.">
        <title>Macronuclear genome sequence of the ciliate Tetrahymena thermophila, a model eukaryote.</title>
        <authorList>
            <person name="Eisen J.A."/>
            <person name="Coyne R.S."/>
            <person name="Wu M."/>
            <person name="Wu D."/>
            <person name="Thiagarajan M."/>
            <person name="Wortman J.R."/>
            <person name="Badger J.H."/>
            <person name="Ren Q."/>
            <person name="Amedeo P."/>
            <person name="Jones K.M."/>
            <person name="Tallon L.J."/>
            <person name="Delcher A.L."/>
            <person name="Salzberg S.L."/>
            <person name="Silva J.C."/>
            <person name="Haas B.J."/>
            <person name="Majoros W.H."/>
            <person name="Farzad M."/>
            <person name="Carlton J.M."/>
            <person name="Smith R.K. Jr."/>
            <person name="Garg J."/>
            <person name="Pearlman R.E."/>
            <person name="Karrer K.M."/>
            <person name="Sun L."/>
            <person name="Manning G."/>
            <person name="Elde N.C."/>
            <person name="Turkewitz A.P."/>
            <person name="Asai D.J."/>
            <person name="Wilkes D.E."/>
            <person name="Wang Y."/>
            <person name="Cai H."/>
            <person name="Collins K."/>
            <person name="Stewart B.A."/>
            <person name="Lee S.R."/>
            <person name="Wilamowska K."/>
            <person name="Weinberg Z."/>
            <person name="Ruzzo W.L."/>
            <person name="Wloga D."/>
            <person name="Gaertig J."/>
            <person name="Frankel J."/>
            <person name="Tsao C.-C."/>
            <person name="Gorovsky M.A."/>
            <person name="Keeling P.J."/>
            <person name="Waller R.F."/>
            <person name="Patron N.J."/>
            <person name="Cherry J.M."/>
            <person name="Stover N.A."/>
            <person name="Krieger C.J."/>
            <person name="del Toro C."/>
            <person name="Ryder H.F."/>
            <person name="Williamson S.C."/>
            <person name="Barbeau R.A."/>
            <person name="Hamilton E.P."/>
            <person name="Orias E."/>
        </authorList>
    </citation>
    <scope>NUCLEOTIDE SEQUENCE [LARGE SCALE GENOMIC DNA]</scope>
    <source>
        <strain evidence="8">SB210</strain>
    </source>
</reference>
<feature type="transmembrane region" description="Helical" evidence="6">
    <location>
        <begin position="202"/>
        <end position="218"/>
    </location>
</feature>
<feature type="transmembrane region" description="Helical" evidence="6">
    <location>
        <begin position="341"/>
        <end position="362"/>
    </location>
</feature>
<dbReference type="InParanoid" id="I7M0W0"/>
<evidence type="ECO:0000256" key="2">
    <source>
        <dbReference type="ARBA" id="ARBA00022448"/>
    </source>
</evidence>
<evidence type="ECO:0000256" key="1">
    <source>
        <dbReference type="ARBA" id="ARBA00004141"/>
    </source>
</evidence>
<dbReference type="EMBL" id="GG662793">
    <property type="protein sequence ID" value="EAR91039.2"/>
    <property type="molecule type" value="Genomic_DNA"/>
</dbReference>
<dbReference type="GeneID" id="7840166"/>
<keyword evidence="3 6" id="KW-0812">Transmembrane</keyword>
<comment type="subcellular location">
    <subcellularLocation>
        <location evidence="1">Membrane</location>
        <topology evidence="1">Multi-pass membrane protein</topology>
    </subcellularLocation>
</comment>
<keyword evidence="5 6" id="KW-0472">Membrane</keyword>
<feature type="transmembrane region" description="Helical" evidence="6">
    <location>
        <begin position="109"/>
        <end position="129"/>
    </location>
</feature>
<dbReference type="KEGG" id="tet:TTHERM_00146450"/>
<evidence type="ECO:0000256" key="4">
    <source>
        <dbReference type="ARBA" id="ARBA00022989"/>
    </source>
</evidence>
<feature type="transmembrane region" description="Helical" evidence="6">
    <location>
        <begin position="494"/>
        <end position="513"/>
    </location>
</feature>
<feature type="transmembrane region" description="Helical" evidence="6">
    <location>
        <begin position="83"/>
        <end position="103"/>
    </location>
</feature>
<dbReference type="SUPFAM" id="SSF103473">
    <property type="entry name" value="MFS general substrate transporter"/>
    <property type="match status" value="1"/>
</dbReference>
<feature type="transmembrane region" description="Helical" evidence="6">
    <location>
        <begin position="141"/>
        <end position="165"/>
    </location>
</feature>
<name>I7M0W0_TETTS</name>
<evidence type="ECO:0000256" key="3">
    <source>
        <dbReference type="ARBA" id="ARBA00022692"/>
    </source>
</evidence>
<sequence length="540" mass="60511">MDLPDNVKGFLTLLGGFTMHLCCGALYMWGTINPYITSYFRWREPSDLKVETGAAVFPVMMCAVATGMPMGVKLIKKFGSARLVCYVCGASAAFCVFISSFAAAFWQFVIIYGLCFGIITGCIYYIPIYMGYLYFPKKKGIVSGVVLCGYGLASLVFGLTFFALVNPEGLNQEYDATHTYKYFQGKSLSVAQNVPGVLRQMSFYYLILLMAGASLIFPHKDQVGNKEKALKEELTEKAVTLEQKRELKIKLAEEILKEEDDVGKIEVHEDVDTDEIKEKAAQMQGNGLPISQQMEQYSDARYEGPQLQVNQPLLQKGAHDDEDFSKRGVPNVKTALTSIRFCMSILIAILSLSIGLLVNGNYKNIGKEFLDDSFLTVVGSFAAVGNGLSRPIWSSMLDKFSFKTVFSFLLVLEIFLGLTFRYSYFNGVVYLIYVFLIHTTFGGVMAMFPVVSAQLFGVKVASQIYGIYWYGFGIANFIQFGLVIGLKKKIGYEGIYYIDVIFSVACLIIIRLYKLKTDWSNYYLEMKRQGIPIPEDPNKH</sequence>
<evidence type="ECO:0000256" key="5">
    <source>
        <dbReference type="ARBA" id="ARBA00023136"/>
    </source>
</evidence>
<dbReference type="FunCoup" id="I7M0W0">
    <property type="interactions" value="2"/>
</dbReference>
<dbReference type="PANTHER" id="PTHR43385">
    <property type="entry name" value="RIBOFLAVIN TRANSPORTER RIBJ"/>
    <property type="match status" value="1"/>
</dbReference>
<dbReference type="Gene3D" id="1.20.1250.20">
    <property type="entry name" value="MFS general substrate transporter like domains"/>
    <property type="match status" value="2"/>
</dbReference>
<protein>
    <submittedName>
        <fullName evidence="7">Oxalate/formate antiporter</fullName>
    </submittedName>
</protein>
<feature type="transmembrane region" description="Helical" evidence="6">
    <location>
        <begin position="464"/>
        <end position="482"/>
    </location>
</feature>
<dbReference type="InterPro" id="IPR036259">
    <property type="entry name" value="MFS_trans_sf"/>
</dbReference>
<dbReference type="GO" id="GO:0016020">
    <property type="term" value="C:membrane"/>
    <property type="evidence" value="ECO:0007669"/>
    <property type="project" value="UniProtKB-SubCell"/>
</dbReference>
<feature type="transmembrane region" description="Helical" evidence="6">
    <location>
        <begin position="12"/>
        <end position="32"/>
    </location>
</feature>
<dbReference type="eggNOG" id="KOG2504">
    <property type="taxonomic scope" value="Eukaryota"/>
</dbReference>
<keyword evidence="2" id="KW-0813">Transport</keyword>
<evidence type="ECO:0000313" key="8">
    <source>
        <dbReference type="Proteomes" id="UP000009168"/>
    </source>
</evidence>
<evidence type="ECO:0000313" key="7">
    <source>
        <dbReference type="EMBL" id="EAR91039.2"/>
    </source>
</evidence>
<gene>
    <name evidence="7" type="ORF">TTHERM_00146450</name>
</gene>
<dbReference type="InterPro" id="IPR052983">
    <property type="entry name" value="MFS_Riboflavin_Transporter"/>
</dbReference>
<dbReference type="AlphaFoldDB" id="I7M0W0"/>
<feature type="transmembrane region" description="Helical" evidence="6">
    <location>
        <begin position="374"/>
        <end position="393"/>
    </location>
</feature>